<dbReference type="Pfam" id="PF07715">
    <property type="entry name" value="Plug"/>
    <property type="match status" value="1"/>
</dbReference>
<reference evidence="5 6" key="1">
    <citation type="submission" date="2022-02" db="EMBL/GenBank/DDBJ databases">
        <authorList>
            <person name="Min J."/>
        </authorList>
    </citation>
    <scope>NUCLEOTIDE SEQUENCE [LARGE SCALE GENOMIC DNA]</scope>
    <source>
        <strain evidence="5 6">GR10-1</strain>
    </source>
</reference>
<feature type="signal peptide" evidence="3">
    <location>
        <begin position="1"/>
        <end position="22"/>
    </location>
</feature>
<organism evidence="5 6">
    <name type="scientific">Niabella ginsengisoli</name>
    <dbReference type="NCBI Taxonomy" id="522298"/>
    <lineage>
        <taxon>Bacteria</taxon>
        <taxon>Pseudomonadati</taxon>
        <taxon>Bacteroidota</taxon>
        <taxon>Chitinophagia</taxon>
        <taxon>Chitinophagales</taxon>
        <taxon>Chitinophagaceae</taxon>
        <taxon>Niabella</taxon>
    </lineage>
</organism>
<name>A0ABS9SG02_9BACT</name>
<comment type="similarity">
    <text evidence="2">Belongs to the TonB-dependent receptor family.</text>
</comment>
<comment type="caution">
    <text evidence="5">The sequence shown here is derived from an EMBL/GenBank/DDBJ whole genome shotgun (WGS) entry which is preliminary data.</text>
</comment>
<dbReference type="Proteomes" id="UP001202248">
    <property type="component" value="Unassembled WGS sequence"/>
</dbReference>
<dbReference type="InterPro" id="IPR008969">
    <property type="entry name" value="CarboxyPept-like_regulatory"/>
</dbReference>
<dbReference type="Gene3D" id="2.170.130.10">
    <property type="entry name" value="TonB-dependent receptor, plug domain"/>
    <property type="match status" value="1"/>
</dbReference>
<dbReference type="SUPFAM" id="SSF56935">
    <property type="entry name" value="Porins"/>
    <property type="match status" value="1"/>
</dbReference>
<evidence type="ECO:0000256" key="2">
    <source>
        <dbReference type="PROSITE-ProRule" id="PRU01360"/>
    </source>
</evidence>
<evidence type="ECO:0000259" key="4">
    <source>
        <dbReference type="Pfam" id="PF07715"/>
    </source>
</evidence>
<evidence type="ECO:0000313" key="5">
    <source>
        <dbReference type="EMBL" id="MCH5597287.1"/>
    </source>
</evidence>
<sequence length="365" mass="39244">MRLSYLTFILILVCSLCNDANAQNDQTITVKGRVIDKDVLTGKANVTISSGTPPKAIGVTDDNGNFSVNIALGSRLTFSHAGYSQNFRVITASDSTLEVLLERSAGSSMQEVRVEGYRNKNRDVATGSSATVSGKALQDVPVSNVVELLQGKVAGLDVQNNNGSPGGMGSINLRGSSSISISSDGFLTPTSPLFVVDGVPIDVNGGYEYGFQSSGPGISPIALIPPEDIEKVDVLRDASATAQYGSRAAYGVIIITTKRGLSKTPIVQYSGQFFTKTPPRLRSVVGGLEERMRRVNAILEYDSSLASAMALINVNPALSDSLNPYYNNSTDWQDLFYRTTFNQTHNIQVYGGDRNFNYKTNIGYY</sequence>
<dbReference type="EMBL" id="JAKWBL010000001">
    <property type="protein sequence ID" value="MCH5597287.1"/>
    <property type="molecule type" value="Genomic_DNA"/>
</dbReference>
<gene>
    <name evidence="5" type="ORF">MKP09_04905</name>
</gene>
<dbReference type="PANTHER" id="PTHR30069:SF29">
    <property type="entry name" value="HEMOGLOBIN AND HEMOGLOBIN-HAPTOGLOBIN-BINDING PROTEIN 1-RELATED"/>
    <property type="match status" value="1"/>
</dbReference>
<dbReference type="InterPro" id="IPR039426">
    <property type="entry name" value="TonB-dep_rcpt-like"/>
</dbReference>
<dbReference type="RefSeq" id="WP_240826682.1">
    <property type="nucleotide sequence ID" value="NZ_JAKWBL010000001.1"/>
</dbReference>
<comment type="subcellular location">
    <subcellularLocation>
        <location evidence="2">Cell outer membrane</location>
        <topology evidence="2">Multi-pass membrane protein</topology>
    </subcellularLocation>
</comment>
<keyword evidence="6" id="KW-1185">Reference proteome</keyword>
<keyword evidence="5" id="KW-0675">Receptor</keyword>
<dbReference type="InterPro" id="IPR023997">
    <property type="entry name" value="TonB-dep_OMP_SusC/RagA_CS"/>
</dbReference>
<evidence type="ECO:0000313" key="6">
    <source>
        <dbReference type="Proteomes" id="UP001202248"/>
    </source>
</evidence>
<feature type="domain" description="TonB-dependent receptor plug" evidence="4">
    <location>
        <begin position="126"/>
        <end position="252"/>
    </location>
</feature>
<dbReference type="PANTHER" id="PTHR30069">
    <property type="entry name" value="TONB-DEPENDENT OUTER MEMBRANE RECEPTOR"/>
    <property type="match status" value="1"/>
</dbReference>
<keyword evidence="2" id="KW-0472">Membrane</keyword>
<evidence type="ECO:0000256" key="3">
    <source>
        <dbReference type="SAM" id="SignalP"/>
    </source>
</evidence>
<keyword evidence="1 3" id="KW-0732">Signal</keyword>
<keyword evidence="2" id="KW-0812">Transmembrane</keyword>
<dbReference type="SUPFAM" id="SSF49464">
    <property type="entry name" value="Carboxypeptidase regulatory domain-like"/>
    <property type="match status" value="1"/>
</dbReference>
<dbReference type="InterPro" id="IPR012910">
    <property type="entry name" value="Plug_dom"/>
</dbReference>
<dbReference type="NCBIfam" id="TIGR04057">
    <property type="entry name" value="SusC_RagA_signa"/>
    <property type="match status" value="1"/>
</dbReference>
<keyword evidence="2" id="KW-0998">Cell outer membrane</keyword>
<dbReference type="PROSITE" id="PS52016">
    <property type="entry name" value="TONB_DEPENDENT_REC_3"/>
    <property type="match status" value="1"/>
</dbReference>
<protein>
    <submittedName>
        <fullName evidence="5">TonB-dependent receptor plug domain-containing protein</fullName>
    </submittedName>
</protein>
<dbReference type="InterPro" id="IPR037066">
    <property type="entry name" value="Plug_dom_sf"/>
</dbReference>
<evidence type="ECO:0000256" key="1">
    <source>
        <dbReference type="ARBA" id="ARBA00022729"/>
    </source>
</evidence>
<keyword evidence="2" id="KW-0813">Transport</keyword>
<proteinExistence type="inferred from homology"/>
<accession>A0ABS9SG02</accession>
<feature type="chain" id="PRO_5045169297" evidence="3">
    <location>
        <begin position="23"/>
        <end position="365"/>
    </location>
</feature>
<keyword evidence="2" id="KW-1134">Transmembrane beta strand</keyword>